<dbReference type="EMBL" id="JBBMRA010000016">
    <property type="protein sequence ID" value="MEM5537565.1"/>
    <property type="molecule type" value="Genomic_DNA"/>
</dbReference>
<dbReference type="InterPro" id="IPR011044">
    <property type="entry name" value="Quino_amine_DH_bsu"/>
</dbReference>
<dbReference type="SUPFAM" id="SSF50969">
    <property type="entry name" value="YVTN repeat-like/Quinoprotein amine dehydrogenase"/>
    <property type="match status" value="1"/>
</dbReference>
<organism evidence="2 3">
    <name type="scientific">Neptuniibacter pectenicola</name>
    <dbReference type="NCBI Taxonomy" id="1806669"/>
    <lineage>
        <taxon>Bacteria</taxon>
        <taxon>Pseudomonadati</taxon>
        <taxon>Pseudomonadota</taxon>
        <taxon>Gammaproteobacteria</taxon>
        <taxon>Oceanospirillales</taxon>
        <taxon>Oceanospirillaceae</taxon>
        <taxon>Neptuniibacter</taxon>
    </lineage>
</organism>
<comment type="caution">
    <text evidence="2">The sequence shown here is derived from an EMBL/GenBank/DDBJ whole genome shotgun (WGS) entry which is preliminary data.</text>
</comment>
<keyword evidence="1" id="KW-0732">Signal</keyword>
<dbReference type="PIRSF" id="PIRSF028101">
    <property type="entry name" value="UCP028101"/>
    <property type="match status" value="1"/>
</dbReference>
<evidence type="ECO:0000313" key="2">
    <source>
        <dbReference type="EMBL" id="MEM5537565.1"/>
    </source>
</evidence>
<name>A0ABU9TV26_9GAMM</name>
<accession>A0ABU9TV26</accession>
<dbReference type="Gene3D" id="2.130.10.10">
    <property type="entry name" value="YVTN repeat-like/Quinoprotein amine dehydrogenase"/>
    <property type="match status" value="1"/>
</dbReference>
<keyword evidence="3" id="KW-1185">Reference proteome</keyword>
<dbReference type="Pfam" id="PF07433">
    <property type="entry name" value="DUF1513"/>
    <property type="match status" value="1"/>
</dbReference>
<feature type="signal peptide" evidence="1">
    <location>
        <begin position="1"/>
        <end position="23"/>
    </location>
</feature>
<gene>
    <name evidence="2" type="ORF">WNY58_14340</name>
</gene>
<evidence type="ECO:0000313" key="3">
    <source>
        <dbReference type="Proteomes" id="UP001449225"/>
    </source>
</evidence>
<proteinExistence type="predicted"/>
<dbReference type="InterPro" id="IPR008311">
    <property type="entry name" value="UCP028101"/>
</dbReference>
<reference evidence="2 3" key="1">
    <citation type="submission" date="2024-03" db="EMBL/GenBank/DDBJ databases">
        <title>Community enrichment and isolation of bacterial strains for fucoidan degradation.</title>
        <authorList>
            <person name="Sichert A."/>
        </authorList>
    </citation>
    <scope>NUCLEOTIDE SEQUENCE [LARGE SCALE GENOMIC DNA]</scope>
    <source>
        <strain evidence="2 3">AS76</strain>
    </source>
</reference>
<evidence type="ECO:0000256" key="1">
    <source>
        <dbReference type="SAM" id="SignalP"/>
    </source>
</evidence>
<feature type="chain" id="PRO_5045767850" evidence="1">
    <location>
        <begin position="24"/>
        <end position="368"/>
    </location>
</feature>
<protein>
    <submittedName>
        <fullName evidence="2">DUF1513 domain-containing protein</fullName>
    </submittedName>
</protein>
<dbReference type="InterPro" id="IPR015943">
    <property type="entry name" value="WD40/YVTN_repeat-like_dom_sf"/>
</dbReference>
<dbReference type="RefSeq" id="WP_339890393.1">
    <property type="nucleotide sequence ID" value="NZ_CAXBCE010000004.1"/>
</dbReference>
<dbReference type="Proteomes" id="UP001449225">
    <property type="component" value="Unassembled WGS sequence"/>
</dbReference>
<sequence length="368" mass="40667">MEISRRQFSLLLGCTLLSPSLLATSKTNLFASAIKAEAGGYELLVIDQAGQTTLRHRLPARAHHIATHPHEPILAAVGRRPETFIDVVDYRSKALIKRITSAAGQHFYGHAIYSPDGRWLISTENEIATGRGLIVIRDTADNYRVIKQFSSGGIGPHELKMMADEKTLVVANGGILTHPDKGREKLNLESMRPSLAYIDLHTGTLLEQAFMPDKHHQLSIRHFDVNQAGTAVIGLQYQGSKTDDVPLVAFHRQGQPLSLVRAPSVTNQAMKHYCGSARFDKSGSIAAISSPRGNLVTFWQADTQQFIASTLSRDGCGLAHTDHPEEFLISTGRGYCYRYNCQTQRKEKIKLSVPAHIAWDNHMSLLIS</sequence>